<dbReference type="Proteomes" id="UP000317646">
    <property type="component" value="Unassembled WGS sequence"/>
</dbReference>
<evidence type="ECO:0000313" key="5">
    <source>
        <dbReference type="EMBL" id="TPG63685.1"/>
    </source>
</evidence>
<proteinExistence type="predicted"/>
<dbReference type="OrthoDB" id="9789994at2"/>
<dbReference type="InterPro" id="IPR015856">
    <property type="entry name" value="ABC_transpr_CbiO/EcfA_su"/>
</dbReference>
<feature type="domain" description="ABC transporter" evidence="4">
    <location>
        <begin position="279"/>
        <end position="498"/>
    </location>
</feature>
<dbReference type="EMBL" id="RCYZ01000007">
    <property type="protein sequence ID" value="TPG63685.1"/>
    <property type="molecule type" value="Genomic_DNA"/>
</dbReference>
<organism evidence="5 6">
    <name type="scientific">Hymenobacter nivis</name>
    <dbReference type="NCBI Taxonomy" id="1850093"/>
    <lineage>
        <taxon>Bacteria</taxon>
        <taxon>Pseudomonadati</taxon>
        <taxon>Bacteroidota</taxon>
        <taxon>Cytophagia</taxon>
        <taxon>Cytophagales</taxon>
        <taxon>Hymenobacteraceae</taxon>
        <taxon>Hymenobacter</taxon>
    </lineage>
</organism>
<dbReference type="RefSeq" id="WP_140468583.1">
    <property type="nucleotide sequence ID" value="NZ_RCYZ01000007.1"/>
</dbReference>
<dbReference type="GO" id="GO:0055085">
    <property type="term" value="P:transmembrane transport"/>
    <property type="evidence" value="ECO:0007669"/>
    <property type="project" value="InterPro"/>
</dbReference>
<evidence type="ECO:0000259" key="4">
    <source>
        <dbReference type="PROSITE" id="PS50893"/>
    </source>
</evidence>
<evidence type="ECO:0000313" key="6">
    <source>
        <dbReference type="Proteomes" id="UP000317646"/>
    </source>
</evidence>
<protein>
    <submittedName>
        <fullName evidence="5">ATP-binding cassette domain-containing protein</fullName>
    </submittedName>
</protein>
<dbReference type="InterPro" id="IPR003439">
    <property type="entry name" value="ABC_transporter-like_ATP-bd"/>
</dbReference>
<dbReference type="CDD" id="cd03225">
    <property type="entry name" value="ABC_cobalt_CbiO_domain1"/>
    <property type="match status" value="1"/>
</dbReference>
<dbReference type="PANTHER" id="PTHR43158:SF2">
    <property type="entry name" value="SKFA PEPTIDE EXPORT ATP-BINDING PROTEIN SKFE"/>
    <property type="match status" value="1"/>
</dbReference>
<accession>A0A502GPJ6</accession>
<dbReference type="PANTHER" id="PTHR43158">
    <property type="entry name" value="SKFA PEPTIDE EXPORT ATP-BINDING PROTEIN SKFE"/>
    <property type="match status" value="1"/>
</dbReference>
<comment type="caution">
    <text evidence="5">The sequence shown here is derived from an EMBL/GenBank/DDBJ whole genome shotgun (WGS) entry which is preliminary data.</text>
</comment>
<evidence type="ECO:0000256" key="3">
    <source>
        <dbReference type="ARBA" id="ARBA00022840"/>
    </source>
</evidence>
<dbReference type="Pfam" id="PF00005">
    <property type="entry name" value="ABC_tran"/>
    <property type="match status" value="2"/>
</dbReference>
<dbReference type="PROSITE" id="PS50893">
    <property type="entry name" value="ABC_TRANSPORTER_2"/>
    <property type="match status" value="2"/>
</dbReference>
<dbReference type="GO" id="GO:0005524">
    <property type="term" value="F:ATP binding"/>
    <property type="evidence" value="ECO:0007669"/>
    <property type="project" value="UniProtKB-KW"/>
</dbReference>
<dbReference type="GO" id="GO:0016020">
    <property type="term" value="C:membrane"/>
    <property type="evidence" value="ECO:0007669"/>
    <property type="project" value="InterPro"/>
</dbReference>
<feature type="domain" description="ABC transporter" evidence="4">
    <location>
        <begin position="4"/>
        <end position="256"/>
    </location>
</feature>
<keyword evidence="2" id="KW-0547">Nucleotide-binding</keyword>
<reference evidence="5 6" key="1">
    <citation type="journal article" date="2019" name="Environ. Microbiol.">
        <title>Species interactions and distinct microbial communities in high Arctic permafrost affected cryosols are associated with the CH4 and CO2 gas fluxes.</title>
        <authorList>
            <person name="Altshuler I."/>
            <person name="Hamel J."/>
            <person name="Turney S."/>
            <person name="Magnuson E."/>
            <person name="Levesque R."/>
            <person name="Greer C."/>
            <person name="Whyte L.G."/>
        </authorList>
    </citation>
    <scope>NUCLEOTIDE SEQUENCE [LARGE SCALE GENOMIC DNA]</scope>
    <source>
        <strain evidence="5 6">S9.2P</strain>
    </source>
</reference>
<keyword evidence="1" id="KW-0813">Transport</keyword>
<dbReference type="SUPFAM" id="SSF52540">
    <property type="entry name" value="P-loop containing nucleoside triphosphate hydrolases"/>
    <property type="match status" value="2"/>
</dbReference>
<dbReference type="AlphaFoldDB" id="A0A502GPJ6"/>
<gene>
    <name evidence="5" type="ORF">EAH73_16675</name>
</gene>
<dbReference type="InterPro" id="IPR003593">
    <property type="entry name" value="AAA+_ATPase"/>
</dbReference>
<dbReference type="SMART" id="SM00382">
    <property type="entry name" value="AAA"/>
    <property type="match status" value="2"/>
</dbReference>
<evidence type="ECO:0000256" key="2">
    <source>
        <dbReference type="ARBA" id="ARBA00022741"/>
    </source>
</evidence>
<keyword evidence="3 5" id="KW-0067">ATP-binding</keyword>
<dbReference type="GO" id="GO:0016887">
    <property type="term" value="F:ATP hydrolysis activity"/>
    <property type="evidence" value="ECO:0007669"/>
    <property type="project" value="InterPro"/>
</dbReference>
<name>A0A502GPJ6_9BACT</name>
<evidence type="ECO:0000256" key="1">
    <source>
        <dbReference type="ARBA" id="ARBA00022448"/>
    </source>
</evidence>
<sequence length="498" mass="52467">MSLLALENATVRHLGRPLLTGLNLALEPGQHWALVGPSGAGKSALLATLAGTLTANPGRLNADGLGALAAARRPHDPLYNWTRLVARIGARADLRTRANTTEFYYQQRYNAADADATFTVAEHLAAAAQAAGPGPWTVARAIETLRLGPLLSRSLLQLSNGETKRLLLAAALLKNPALLLLDRPLAGLDAASRASFDALLTEIAAAGVMLVVATGPTEIPAVATHVAALADGRIAWAGPRADYRAPSEAPAAEAAAVDAAELLALLAAGAPAPAFEVLVQLAGASVRYGDKVVLDDIHWTVRPGERWALLGPNGAGKSTLLSLLNGDNPQAYGQPLTLFDRRRGTGESIWDIKKHIGFVSPELFQHFPARSAAASVVESGFDDTLGLRGPSQPARAAVARRWLALLGLEGQADTPFRQLSASGQRLCLLARALVKNPALLILDEPAQGLDGAQQQQFRRVLEALCRASAVALIYVSHYQEELPATITHTLRLDGGKVI</sequence>
<keyword evidence="6" id="KW-1185">Reference proteome</keyword>
<dbReference type="Gene3D" id="3.40.50.300">
    <property type="entry name" value="P-loop containing nucleotide triphosphate hydrolases"/>
    <property type="match status" value="2"/>
</dbReference>
<dbReference type="InterPro" id="IPR027417">
    <property type="entry name" value="P-loop_NTPase"/>
</dbReference>